<dbReference type="EMBL" id="FONH01000003">
    <property type="protein sequence ID" value="SFE56867.1"/>
    <property type="molecule type" value="Genomic_DNA"/>
</dbReference>
<dbReference type="STRING" id="500610.SAMN02799615_01189"/>
<dbReference type="Gene3D" id="3.90.1150.30">
    <property type="match status" value="1"/>
</dbReference>
<dbReference type="Pfam" id="PF04237">
    <property type="entry name" value="YjbR"/>
    <property type="match status" value="1"/>
</dbReference>
<sequence>MGKAGKGITAVQLEALCGAWPGVTRDIKWGEDLVFSVGGKMFAITRPDTAAYGQRLALKVADERFLELTDQPGIEPSPYLARAHWVAVTEPQRFATAELEAMVRDSYALVRARLTKKLQKELGPLPWL</sequence>
<dbReference type="InterPro" id="IPR007351">
    <property type="entry name" value="YjbR"/>
</dbReference>
<dbReference type="GO" id="GO:0003677">
    <property type="term" value="F:DNA binding"/>
    <property type="evidence" value="ECO:0007669"/>
    <property type="project" value="UniProtKB-KW"/>
</dbReference>
<name>A0A1I2BLR2_9GAMM</name>
<accession>A0A1I2BLR2</accession>
<evidence type="ECO:0000313" key="1">
    <source>
        <dbReference type="EMBL" id="SFE56867.1"/>
    </source>
</evidence>
<proteinExistence type="predicted"/>
<keyword evidence="1" id="KW-0238">DNA-binding</keyword>
<evidence type="ECO:0000313" key="2">
    <source>
        <dbReference type="Proteomes" id="UP000199477"/>
    </source>
</evidence>
<dbReference type="PANTHER" id="PTHR35145:SF1">
    <property type="entry name" value="CYTOPLASMIC PROTEIN"/>
    <property type="match status" value="1"/>
</dbReference>
<dbReference type="AlphaFoldDB" id="A0A1I2BLR2"/>
<dbReference type="Proteomes" id="UP000199477">
    <property type="component" value="Unassembled WGS sequence"/>
</dbReference>
<dbReference type="RefSeq" id="WP_026635963.1">
    <property type="nucleotide sequence ID" value="NZ_FONH01000003.1"/>
</dbReference>
<dbReference type="PANTHER" id="PTHR35145">
    <property type="entry name" value="CYTOPLASMIC PROTEIN-RELATED"/>
    <property type="match status" value="1"/>
</dbReference>
<protein>
    <submittedName>
        <fullName evidence="1">Predicted DNA-binding protein, MmcQ/YjbR family</fullName>
    </submittedName>
</protein>
<organism evidence="1 2">
    <name type="scientific">Dyella marensis</name>
    <dbReference type="NCBI Taxonomy" id="500610"/>
    <lineage>
        <taxon>Bacteria</taxon>
        <taxon>Pseudomonadati</taxon>
        <taxon>Pseudomonadota</taxon>
        <taxon>Gammaproteobacteria</taxon>
        <taxon>Lysobacterales</taxon>
        <taxon>Rhodanobacteraceae</taxon>
        <taxon>Dyella</taxon>
    </lineage>
</organism>
<dbReference type="InterPro" id="IPR038056">
    <property type="entry name" value="YjbR-like_sf"/>
</dbReference>
<reference evidence="2" key="1">
    <citation type="submission" date="2016-10" db="EMBL/GenBank/DDBJ databases">
        <authorList>
            <person name="Varghese N."/>
            <person name="Submissions S."/>
        </authorList>
    </citation>
    <scope>NUCLEOTIDE SEQUENCE [LARGE SCALE GENOMIC DNA]</scope>
    <source>
        <strain evidence="2">UNC178MFTsu3.1</strain>
    </source>
</reference>
<keyword evidence="2" id="KW-1185">Reference proteome</keyword>
<dbReference type="InterPro" id="IPR058532">
    <property type="entry name" value="YjbR/MT2646/Rv2570-like"/>
</dbReference>
<gene>
    <name evidence="1" type="ORF">SAMN02799615_01189</name>
</gene>
<dbReference type="SUPFAM" id="SSF142906">
    <property type="entry name" value="YjbR-like"/>
    <property type="match status" value="1"/>
</dbReference>